<dbReference type="EMBL" id="JAWRCO010000001">
    <property type="protein sequence ID" value="MDW6003974.1"/>
    <property type="molecule type" value="Genomic_DNA"/>
</dbReference>
<dbReference type="SUPFAM" id="SSF55895">
    <property type="entry name" value="Ribonuclease Rh-like"/>
    <property type="match status" value="1"/>
</dbReference>
<dbReference type="Proteomes" id="UP000196125">
    <property type="component" value="Unassembled WGS sequence"/>
</dbReference>
<dbReference type="GO" id="GO:0033897">
    <property type="term" value="F:ribonuclease T2 activity"/>
    <property type="evidence" value="ECO:0007669"/>
    <property type="project" value="InterPro"/>
</dbReference>
<accession>A0A1Y6IR03</accession>
<reference evidence="4 7" key="2">
    <citation type="submission" date="2023-11" db="EMBL/GenBank/DDBJ databases">
        <title>Plant-associative lifestyle of Vibrio porteresiae and its evolutionary dynamics.</title>
        <authorList>
            <person name="Rameshkumar N."/>
            <person name="Kirti K."/>
        </authorList>
    </citation>
    <scope>NUCLEOTIDE SEQUENCE [LARGE SCALE GENOMIC DNA]</scope>
    <source>
        <strain evidence="4 7">MSSRF38</strain>
    </source>
</reference>
<evidence type="ECO:0000256" key="1">
    <source>
        <dbReference type="ARBA" id="ARBA00007469"/>
    </source>
</evidence>
<dbReference type="AlphaFoldDB" id="A0A1Y6IR03"/>
<evidence type="ECO:0000313" key="7">
    <source>
        <dbReference type="Proteomes" id="UP001283366"/>
    </source>
</evidence>
<dbReference type="PANTHER" id="PTHR11240:SF22">
    <property type="entry name" value="RIBONUCLEASE T2"/>
    <property type="match status" value="1"/>
</dbReference>
<evidence type="ECO:0000313" key="4">
    <source>
        <dbReference type="EMBL" id="MDW6003974.1"/>
    </source>
</evidence>
<organism evidence="5 6">
    <name type="scientific">Vibrio mangrovi</name>
    <dbReference type="NCBI Taxonomy" id="474394"/>
    <lineage>
        <taxon>Bacteria</taxon>
        <taxon>Pseudomonadati</taxon>
        <taxon>Pseudomonadota</taxon>
        <taxon>Gammaproteobacteria</taxon>
        <taxon>Vibrionales</taxon>
        <taxon>Vibrionaceae</taxon>
        <taxon>Vibrio</taxon>
    </lineage>
</organism>
<dbReference type="EMBL" id="FXXI01000001">
    <property type="protein sequence ID" value="SMR99230.1"/>
    <property type="molecule type" value="Genomic_DNA"/>
</dbReference>
<dbReference type="GO" id="GO:0006401">
    <property type="term" value="P:RNA catabolic process"/>
    <property type="evidence" value="ECO:0007669"/>
    <property type="project" value="TreeGrafter"/>
</dbReference>
<gene>
    <name evidence="4" type="ORF">SBX37_14035</name>
    <name evidence="5" type="ORF">VIM7927_00454</name>
</gene>
<protein>
    <submittedName>
        <fullName evidence="5">Ribonuclease T2 family protein</fullName>
    </submittedName>
</protein>
<dbReference type="Gene3D" id="3.90.730.10">
    <property type="entry name" value="Ribonuclease T2-like"/>
    <property type="match status" value="1"/>
</dbReference>
<sequence length="223" mass="25844">MKKFAVLLLLLSAYGLNAAQIPQVDECVIKDAWLYKNYDTHPEQIRDIKTDFFLLRFSNSPSFCDYKRSKHQENDVPFQCQSPSTKYNHFQWVVHGLWGENRQAYQSGNNNGHPQYCQGDLPKLKLTDIKPYLCMSPGTSLLQHEWEKHGACDFDSAQAYFQQVKALRSQFVLPSASLDARQAVRWMKANNPALANTWLDQTNHEFGICFTTNFQIMNCPRKR</sequence>
<name>A0A1Y6IR03_9VIBR</name>
<feature type="signal peptide" evidence="3">
    <location>
        <begin position="1"/>
        <end position="18"/>
    </location>
</feature>
<feature type="chain" id="PRO_5012396271" evidence="3">
    <location>
        <begin position="19"/>
        <end position="223"/>
    </location>
</feature>
<keyword evidence="7" id="KW-1185">Reference proteome</keyword>
<dbReference type="PROSITE" id="PS00531">
    <property type="entry name" value="RNASE_T2_2"/>
    <property type="match status" value="1"/>
</dbReference>
<evidence type="ECO:0000313" key="6">
    <source>
        <dbReference type="Proteomes" id="UP000196125"/>
    </source>
</evidence>
<dbReference type="OrthoDB" id="4720638at2"/>
<dbReference type="InterPro" id="IPR001568">
    <property type="entry name" value="RNase_T2-like"/>
</dbReference>
<reference evidence="5 6" key="1">
    <citation type="submission" date="2017-05" db="EMBL/GenBank/DDBJ databases">
        <authorList>
            <person name="Song R."/>
            <person name="Chenine A.L."/>
            <person name="Ruprecht R.M."/>
        </authorList>
    </citation>
    <scope>NUCLEOTIDE SEQUENCE [LARGE SCALE GENOMIC DNA]</scope>
    <source>
        <strain evidence="5 6">CECT 7927</strain>
    </source>
</reference>
<evidence type="ECO:0000313" key="5">
    <source>
        <dbReference type="EMBL" id="SMR99230.1"/>
    </source>
</evidence>
<dbReference type="RefSeq" id="WP_159457373.1">
    <property type="nucleotide sequence ID" value="NZ_AP024883.1"/>
</dbReference>
<dbReference type="Proteomes" id="UP001283366">
    <property type="component" value="Unassembled WGS sequence"/>
</dbReference>
<evidence type="ECO:0000256" key="2">
    <source>
        <dbReference type="RuleBase" id="RU004328"/>
    </source>
</evidence>
<keyword evidence="3" id="KW-0732">Signal</keyword>
<dbReference type="InterPro" id="IPR036430">
    <property type="entry name" value="RNase_T2-like_sf"/>
</dbReference>
<dbReference type="Pfam" id="PF00445">
    <property type="entry name" value="Ribonuclease_T2"/>
    <property type="match status" value="1"/>
</dbReference>
<comment type="similarity">
    <text evidence="1 2">Belongs to the RNase T2 family.</text>
</comment>
<proteinExistence type="inferred from homology"/>
<dbReference type="InterPro" id="IPR033130">
    <property type="entry name" value="RNase_T2_His_AS_2"/>
</dbReference>
<dbReference type="PANTHER" id="PTHR11240">
    <property type="entry name" value="RIBONUCLEASE T2"/>
    <property type="match status" value="1"/>
</dbReference>
<evidence type="ECO:0000256" key="3">
    <source>
        <dbReference type="SAM" id="SignalP"/>
    </source>
</evidence>
<dbReference type="GO" id="GO:0003723">
    <property type="term" value="F:RNA binding"/>
    <property type="evidence" value="ECO:0007669"/>
    <property type="project" value="InterPro"/>
</dbReference>